<evidence type="ECO:0000256" key="1">
    <source>
        <dbReference type="ARBA" id="ARBA00022553"/>
    </source>
</evidence>
<dbReference type="PROSITE" id="PS50294">
    <property type="entry name" value="WD_REPEATS_REGION"/>
    <property type="match status" value="2"/>
</dbReference>
<keyword evidence="3" id="KW-0677">Repeat</keyword>
<dbReference type="InterPro" id="IPR044285">
    <property type="entry name" value="PWP1"/>
</dbReference>
<gene>
    <name evidence="6" type="ORF">CPB84DRAFT_1813550</name>
</gene>
<comment type="caution">
    <text evidence="6">The sequence shown here is derived from an EMBL/GenBank/DDBJ whole genome shotgun (WGS) entry which is preliminary data.</text>
</comment>
<dbReference type="PROSITE" id="PS00678">
    <property type="entry name" value="WD_REPEATS_1"/>
    <property type="match status" value="2"/>
</dbReference>
<dbReference type="InterPro" id="IPR019775">
    <property type="entry name" value="WD40_repeat_CS"/>
</dbReference>
<accession>A0A9P5NW24</accession>
<dbReference type="InterPro" id="IPR036322">
    <property type="entry name" value="WD40_repeat_dom_sf"/>
</dbReference>
<dbReference type="Pfam" id="PF00400">
    <property type="entry name" value="WD40"/>
    <property type="match status" value="3"/>
</dbReference>
<dbReference type="InterPro" id="IPR020472">
    <property type="entry name" value="WD40_PAC1"/>
</dbReference>
<evidence type="ECO:0000256" key="4">
    <source>
        <dbReference type="PROSITE-ProRule" id="PRU00221"/>
    </source>
</evidence>
<dbReference type="Gene3D" id="2.130.10.10">
    <property type="entry name" value="YVTN repeat-like/Quinoprotein amine dehydrogenase"/>
    <property type="match status" value="1"/>
</dbReference>
<feature type="repeat" description="WD" evidence="4">
    <location>
        <begin position="285"/>
        <end position="327"/>
    </location>
</feature>
<dbReference type="PROSITE" id="PS50082">
    <property type="entry name" value="WD_REPEATS_2"/>
    <property type="match status" value="3"/>
</dbReference>
<protein>
    <submittedName>
        <fullName evidence="6">WD40-repeat-containing domain protein</fullName>
    </submittedName>
</protein>
<dbReference type="GO" id="GO:0006364">
    <property type="term" value="P:rRNA processing"/>
    <property type="evidence" value="ECO:0007669"/>
    <property type="project" value="InterPro"/>
</dbReference>
<feature type="repeat" description="WD" evidence="4">
    <location>
        <begin position="432"/>
        <end position="474"/>
    </location>
</feature>
<dbReference type="InterPro" id="IPR001680">
    <property type="entry name" value="WD40_rpt"/>
</dbReference>
<feature type="compositionally biased region" description="Acidic residues" evidence="5">
    <location>
        <begin position="64"/>
        <end position="87"/>
    </location>
</feature>
<evidence type="ECO:0000256" key="2">
    <source>
        <dbReference type="ARBA" id="ARBA00022574"/>
    </source>
</evidence>
<feature type="compositionally biased region" description="Basic residues" evidence="5">
    <location>
        <begin position="271"/>
        <end position="282"/>
    </location>
</feature>
<dbReference type="PANTHER" id="PTHR14091">
    <property type="entry name" value="PERIODIC TRYPTOPHAN PROTEIN 1"/>
    <property type="match status" value="1"/>
</dbReference>
<keyword evidence="7" id="KW-1185">Reference proteome</keyword>
<dbReference type="PRINTS" id="PR00320">
    <property type="entry name" value="GPROTEINBRPT"/>
</dbReference>
<name>A0A9P5NW24_GYMJU</name>
<sequence>MSNLISAAAWVRRGVSAQHPQKYVLDDKELERVSALARIELEDARIELERAHLAAQEMGKGAEGEEADDNAGDDEENWVDEDDDAMDVDPGAAPKSKVDDLSEYNLDDYDDDAKTLSTGPFSNIKGLTYYKDNEEDPYITLKDEDDDEREELEILPTDNLIVVAKTEDEISQLEIYVYDESQENLYAHHDLMLPNFPLCLEWLDFPPTSSSFAPSVSVPNASGFGNYIAVGTLDPEIEIWSLDVLEAMYPASILGRPDETKAHIPIPSGTGKKKKKKPKHRTTQASYHVDAVLGLSWNKTQRNLLASASADRTVKLWDLSRDPTLNGEGGKSAGAIRSFDIHKDKVQAVQWNSQEPTVLLTGSYDRTVRTFDSRAPTTGVGAAVGSDVEALRWDPWESYGFYVSLENGLVLNFDVRALPSNLDQPSPSRFTLQAHDGAVSSIDVNPHMRGCIATGGTDKLVKVWNVNDEENGKRSVSLVTSRDLGVGKVFSTVWSPDDPLTLAAAGSKAKLQIWDVGANFGVRKAFGAKLREAGKTLKEREEGQGGGVIGVASDDEESEGEDDD</sequence>
<dbReference type="OrthoDB" id="270624at2759"/>
<keyword evidence="2 4" id="KW-0853">WD repeat</keyword>
<dbReference type="PANTHER" id="PTHR14091:SF0">
    <property type="entry name" value="PERIODIC TRYPTOPHAN PROTEIN 1 HOMOLOG"/>
    <property type="match status" value="1"/>
</dbReference>
<dbReference type="SUPFAM" id="SSF50978">
    <property type="entry name" value="WD40 repeat-like"/>
    <property type="match status" value="1"/>
</dbReference>
<dbReference type="InterPro" id="IPR015943">
    <property type="entry name" value="WD40/YVTN_repeat-like_dom_sf"/>
</dbReference>
<reference evidence="6" key="1">
    <citation type="submission" date="2020-11" db="EMBL/GenBank/DDBJ databases">
        <authorList>
            <consortium name="DOE Joint Genome Institute"/>
            <person name="Ahrendt S."/>
            <person name="Riley R."/>
            <person name="Andreopoulos W."/>
            <person name="LaButti K."/>
            <person name="Pangilinan J."/>
            <person name="Ruiz-duenas F.J."/>
            <person name="Barrasa J.M."/>
            <person name="Sanchez-Garcia M."/>
            <person name="Camarero S."/>
            <person name="Miyauchi S."/>
            <person name="Serrano A."/>
            <person name="Linde D."/>
            <person name="Babiker R."/>
            <person name="Drula E."/>
            <person name="Ayuso-Fernandez I."/>
            <person name="Pacheco R."/>
            <person name="Padilla G."/>
            <person name="Ferreira P."/>
            <person name="Barriuso J."/>
            <person name="Kellner H."/>
            <person name="Castanera R."/>
            <person name="Alfaro M."/>
            <person name="Ramirez L."/>
            <person name="Pisabarro A.G."/>
            <person name="Kuo A."/>
            <person name="Tritt A."/>
            <person name="Lipzen A."/>
            <person name="He G."/>
            <person name="Yan M."/>
            <person name="Ng V."/>
            <person name="Cullen D."/>
            <person name="Martin F."/>
            <person name="Rosso M.-N."/>
            <person name="Henrissat B."/>
            <person name="Hibbett D."/>
            <person name="Martinez A.T."/>
            <person name="Grigoriev I.V."/>
        </authorList>
    </citation>
    <scope>NUCLEOTIDE SEQUENCE</scope>
    <source>
        <strain evidence="6">AH 44721</strain>
    </source>
</reference>
<keyword evidence="1" id="KW-0597">Phosphoprotein</keyword>
<evidence type="ECO:0000256" key="3">
    <source>
        <dbReference type="ARBA" id="ARBA00022737"/>
    </source>
</evidence>
<dbReference type="EMBL" id="JADNYJ010000015">
    <property type="protein sequence ID" value="KAF8907289.1"/>
    <property type="molecule type" value="Genomic_DNA"/>
</dbReference>
<dbReference type="GO" id="GO:0005634">
    <property type="term" value="C:nucleus"/>
    <property type="evidence" value="ECO:0007669"/>
    <property type="project" value="TreeGrafter"/>
</dbReference>
<evidence type="ECO:0000313" key="7">
    <source>
        <dbReference type="Proteomes" id="UP000724874"/>
    </source>
</evidence>
<proteinExistence type="predicted"/>
<evidence type="ECO:0000313" key="6">
    <source>
        <dbReference type="EMBL" id="KAF8907289.1"/>
    </source>
</evidence>
<feature type="region of interest" description="Disordered" evidence="5">
    <location>
        <begin position="56"/>
        <end position="98"/>
    </location>
</feature>
<organism evidence="6 7">
    <name type="scientific">Gymnopilus junonius</name>
    <name type="common">Spectacular rustgill mushroom</name>
    <name type="synonym">Gymnopilus spectabilis subsp. junonius</name>
    <dbReference type="NCBI Taxonomy" id="109634"/>
    <lineage>
        <taxon>Eukaryota</taxon>
        <taxon>Fungi</taxon>
        <taxon>Dikarya</taxon>
        <taxon>Basidiomycota</taxon>
        <taxon>Agaricomycotina</taxon>
        <taxon>Agaricomycetes</taxon>
        <taxon>Agaricomycetidae</taxon>
        <taxon>Agaricales</taxon>
        <taxon>Agaricineae</taxon>
        <taxon>Hymenogastraceae</taxon>
        <taxon>Gymnopilus</taxon>
    </lineage>
</organism>
<evidence type="ECO:0000256" key="5">
    <source>
        <dbReference type="SAM" id="MobiDB-lite"/>
    </source>
</evidence>
<dbReference type="AlphaFoldDB" id="A0A9P5NW24"/>
<dbReference type="Proteomes" id="UP000724874">
    <property type="component" value="Unassembled WGS sequence"/>
</dbReference>
<feature type="region of interest" description="Disordered" evidence="5">
    <location>
        <begin position="260"/>
        <end position="283"/>
    </location>
</feature>
<feature type="region of interest" description="Disordered" evidence="5">
    <location>
        <begin position="535"/>
        <end position="564"/>
    </location>
</feature>
<dbReference type="SMART" id="SM00320">
    <property type="entry name" value="WD40"/>
    <property type="match status" value="4"/>
</dbReference>
<feature type="compositionally biased region" description="Acidic residues" evidence="5">
    <location>
        <begin position="553"/>
        <end position="564"/>
    </location>
</feature>
<feature type="repeat" description="WD" evidence="4">
    <location>
        <begin position="339"/>
        <end position="372"/>
    </location>
</feature>